<keyword evidence="2" id="KW-1185">Reference proteome</keyword>
<accession>A0ABY6HIL4</accession>
<dbReference type="RefSeq" id="WP_228878908.1">
    <property type="nucleotide sequence ID" value="NZ_CABIIK010000009.1"/>
</dbReference>
<evidence type="ECO:0000313" key="1">
    <source>
        <dbReference type="EMBL" id="UYO63289.1"/>
    </source>
</evidence>
<sequence>MSDKLRIAKLIKEFGDKPFASNQLYQFYSEEEPDLKETTFRWQVYHLKKEQVIQNDPDDSPCLIINCDASNAVNLMTLPFGVVFFYFLDYNKSNCKNKKGYEDD</sequence>
<proteinExistence type="predicted"/>
<evidence type="ECO:0000313" key="2">
    <source>
        <dbReference type="Proteomes" id="UP001163550"/>
    </source>
</evidence>
<gene>
    <name evidence="1" type="ORF">LNN31_02260</name>
</gene>
<protein>
    <submittedName>
        <fullName evidence="1">Uncharacterized protein</fullName>
    </submittedName>
</protein>
<organism evidence="1 2">
    <name type="scientific">Acetobacterium wieringae</name>
    <dbReference type="NCBI Taxonomy" id="52694"/>
    <lineage>
        <taxon>Bacteria</taxon>
        <taxon>Bacillati</taxon>
        <taxon>Bacillota</taxon>
        <taxon>Clostridia</taxon>
        <taxon>Eubacteriales</taxon>
        <taxon>Eubacteriaceae</taxon>
        <taxon>Acetobacterium</taxon>
    </lineage>
</organism>
<name>A0ABY6HIL4_9FIRM</name>
<dbReference type="EMBL" id="CP087994">
    <property type="protein sequence ID" value="UYO63289.1"/>
    <property type="molecule type" value="Genomic_DNA"/>
</dbReference>
<dbReference type="Proteomes" id="UP001163550">
    <property type="component" value="Chromosome"/>
</dbReference>
<reference evidence="1" key="1">
    <citation type="submission" date="2021-11" db="EMBL/GenBank/DDBJ databases">
        <title>Isoprene-degrading acetogen.</title>
        <authorList>
            <person name="Yang Y."/>
            <person name="Jin H."/>
            <person name="Yan J."/>
        </authorList>
    </citation>
    <scope>NUCLEOTIDE SEQUENCE</scope>
    <source>
        <strain evidence="1">Berkeley</strain>
    </source>
</reference>